<comment type="subunit">
    <text evidence="9">Component of the ER-mitochondria encounter structure (ERMES) or MDM complex, composed of MMM1, MDM10, MDM12 and MDM34. A MMM1 homodimer associates with one molecule of MDM12 on each side in a pairwise head-to-tail manner, and the SMP-LTD domains of MMM1 and MDM12 generate a continuous hydrophobic tunnel for phospholipid trafficking.</text>
</comment>
<feature type="domain" description="SMP-LTD" evidence="11">
    <location>
        <begin position="1"/>
        <end position="456"/>
    </location>
</feature>
<accession>A0AAD4Q1M2</accession>
<keyword evidence="3 9" id="KW-1000">Mitochondrion outer membrane</keyword>
<evidence type="ECO:0000313" key="13">
    <source>
        <dbReference type="Proteomes" id="UP001201262"/>
    </source>
</evidence>
<evidence type="ECO:0000256" key="7">
    <source>
        <dbReference type="ARBA" id="ARBA00023128"/>
    </source>
</evidence>
<dbReference type="HAMAP" id="MF_03104">
    <property type="entry name" value="Mdm12"/>
    <property type="match status" value="1"/>
</dbReference>
<dbReference type="PANTHER" id="PTHR28204">
    <property type="entry name" value="MITOCHONDRIAL DISTRIBUTION AND MORPHOLOGY PROTEIN 12"/>
    <property type="match status" value="1"/>
</dbReference>
<reference evidence="12" key="1">
    <citation type="submission" date="2021-12" db="EMBL/GenBank/DDBJ databases">
        <title>Convergent genome expansion in fungi linked to evolution of root-endophyte symbiosis.</title>
        <authorList>
            <consortium name="DOE Joint Genome Institute"/>
            <person name="Ke Y.-H."/>
            <person name="Bonito G."/>
            <person name="Liao H.-L."/>
            <person name="Looney B."/>
            <person name="Rojas-Flechas A."/>
            <person name="Nash J."/>
            <person name="Hameed K."/>
            <person name="Schadt C."/>
            <person name="Martin F."/>
            <person name="Crous P.W."/>
            <person name="Miettinen O."/>
            <person name="Magnuson J.K."/>
            <person name="Labbe J."/>
            <person name="Jacobson D."/>
            <person name="Doktycz M.J."/>
            <person name="Veneault-Fourrey C."/>
            <person name="Kuo A."/>
            <person name="Mondo S."/>
            <person name="Calhoun S."/>
            <person name="Riley R."/>
            <person name="Ohm R."/>
            <person name="LaButti K."/>
            <person name="Andreopoulos B."/>
            <person name="Pangilinan J."/>
            <person name="Nolan M."/>
            <person name="Tritt A."/>
            <person name="Clum A."/>
            <person name="Lipzen A."/>
            <person name="Daum C."/>
            <person name="Barry K."/>
            <person name="Grigoriev I.V."/>
            <person name="Vilgalys R."/>
        </authorList>
    </citation>
    <scope>NUCLEOTIDE SEQUENCE</scope>
    <source>
        <strain evidence="12">PMI_201</strain>
    </source>
</reference>
<keyword evidence="5" id="KW-0445">Lipid transport</keyword>
<dbReference type="AlphaFoldDB" id="A0AAD4Q1M2"/>
<evidence type="ECO:0000256" key="10">
    <source>
        <dbReference type="SAM" id="MobiDB-lite"/>
    </source>
</evidence>
<feature type="compositionally biased region" description="Polar residues" evidence="10">
    <location>
        <begin position="229"/>
        <end position="244"/>
    </location>
</feature>
<evidence type="ECO:0000256" key="2">
    <source>
        <dbReference type="ARBA" id="ARBA00022448"/>
    </source>
</evidence>
<keyword evidence="2" id="KW-0813">Transport</keyword>
<feature type="region of interest" description="Disordered" evidence="10">
    <location>
        <begin position="64"/>
        <end position="112"/>
    </location>
</feature>
<dbReference type="GO" id="GO:0045040">
    <property type="term" value="P:protein insertion into mitochondrial outer membrane"/>
    <property type="evidence" value="ECO:0007669"/>
    <property type="project" value="UniProtKB-UniRule"/>
</dbReference>
<organism evidence="12 13">
    <name type="scientific">Talaromyces proteolyticus</name>
    <dbReference type="NCBI Taxonomy" id="1131652"/>
    <lineage>
        <taxon>Eukaryota</taxon>
        <taxon>Fungi</taxon>
        <taxon>Dikarya</taxon>
        <taxon>Ascomycota</taxon>
        <taxon>Pezizomycotina</taxon>
        <taxon>Eurotiomycetes</taxon>
        <taxon>Eurotiomycetidae</taxon>
        <taxon>Eurotiales</taxon>
        <taxon>Trichocomaceae</taxon>
        <taxon>Talaromyces</taxon>
        <taxon>Talaromyces sect. Bacilispori</taxon>
    </lineage>
</organism>
<sequence>MSIDLDWEAATSGPDGEELAERIRSFIHDKFQQVPLPRFIRSVQVHSFEFGKIPPELEIKDLCDPFPDFYEEDDDSADGYSGYSVSEPSNPSNEPTTDQRTTSRASTDMYDDYSNNNGLFADSRMRPPTLDFRHQPSLRSPIGLGDHLNSQFRSGSPSILPGGTSNLGYHLMLGSLSGSQTPLAAVASGSTFSSGWPDVVHETRGIGGSSMANAGGSVRRGSEIEVDNGSPSRPSTANTNPTLLSQGRSAAGSSSNNTSNDPTVIYNDHTSSVAHTHIQDDASSIIADRHETPRHLRERRPEDFQVICRVKYAGDVKLSLTAEILLDYPMPSFVGLPLKLNIAGVTFDGVAVVAYIRKRAHLCFLSPEDADAFCGEEDQTGRPNATASDDAENQIPARRRFGSLLQQIHVESEIGRNESGKQVLKNVGKVERFVLDQVRRIFEDEFVFPSFWTFLL</sequence>
<evidence type="ECO:0000313" key="12">
    <source>
        <dbReference type="EMBL" id="KAH8698864.1"/>
    </source>
</evidence>
<keyword evidence="8 9" id="KW-0472">Membrane</keyword>
<keyword evidence="13" id="KW-1185">Reference proteome</keyword>
<evidence type="ECO:0000256" key="8">
    <source>
        <dbReference type="ARBA" id="ARBA00023136"/>
    </source>
</evidence>
<evidence type="ECO:0000256" key="9">
    <source>
        <dbReference type="HAMAP-Rule" id="MF_03104"/>
    </source>
</evidence>
<comment type="similarity">
    <text evidence="9">Belongs to the MDM12 family.</text>
</comment>
<feature type="region of interest" description="Disordered" evidence="10">
    <location>
        <begin position="203"/>
        <end position="267"/>
    </location>
</feature>
<name>A0AAD4Q1M2_9EURO</name>
<dbReference type="PANTHER" id="PTHR28204:SF1">
    <property type="entry name" value="MITOCHONDRIAL DISTRIBUTION AND MORPHOLOGY PROTEIN 12"/>
    <property type="match status" value="1"/>
</dbReference>
<comment type="caution">
    <text evidence="12">The sequence shown here is derived from an EMBL/GenBank/DDBJ whole genome shotgun (WGS) entry which is preliminary data.</text>
</comment>
<dbReference type="GO" id="GO:0005789">
    <property type="term" value="C:endoplasmic reticulum membrane"/>
    <property type="evidence" value="ECO:0007669"/>
    <property type="project" value="UniProtKB-SubCell"/>
</dbReference>
<comment type="subcellular location">
    <subcellularLocation>
        <location evidence="1">Membrane</location>
    </subcellularLocation>
    <subcellularLocation>
        <location evidence="9">Mitochondrion outer membrane</location>
        <topology evidence="9">Peripheral membrane protein</topology>
        <orientation evidence="9">Cytoplasmic side</orientation>
    </subcellularLocation>
    <subcellularLocation>
        <location evidence="9">Endoplasmic reticulum membrane</location>
        <topology evidence="9">Peripheral membrane protein</topology>
        <orientation evidence="9">Cytoplasmic side</orientation>
    </subcellularLocation>
    <text evidence="9">The ERMES/MDM complex localizes to a few discrete foci (around 10 per single cell), that represent mitochondria-endoplasmic reticulum junctions. These foci are often found next to mtDNA nucleoids.</text>
</comment>
<dbReference type="Proteomes" id="UP001201262">
    <property type="component" value="Unassembled WGS sequence"/>
</dbReference>
<evidence type="ECO:0000256" key="3">
    <source>
        <dbReference type="ARBA" id="ARBA00022787"/>
    </source>
</evidence>
<dbReference type="GO" id="GO:0032865">
    <property type="term" value="C:ERMES complex"/>
    <property type="evidence" value="ECO:0007669"/>
    <property type="project" value="UniProtKB-UniRule"/>
</dbReference>
<dbReference type="GO" id="GO:0008289">
    <property type="term" value="F:lipid binding"/>
    <property type="evidence" value="ECO:0007669"/>
    <property type="project" value="UniProtKB-KW"/>
</dbReference>
<dbReference type="GO" id="GO:0015914">
    <property type="term" value="P:phospholipid transport"/>
    <property type="evidence" value="ECO:0007669"/>
    <property type="project" value="TreeGrafter"/>
</dbReference>
<evidence type="ECO:0000256" key="1">
    <source>
        <dbReference type="ARBA" id="ARBA00004370"/>
    </source>
</evidence>
<dbReference type="EMBL" id="JAJTJA010000005">
    <property type="protein sequence ID" value="KAH8698864.1"/>
    <property type="molecule type" value="Genomic_DNA"/>
</dbReference>
<gene>
    <name evidence="9" type="primary">MDM12</name>
    <name evidence="12" type="ORF">BGW36DRAFT_376875</name>
</gene>
<evidence type="ECO:0000256" key="6">
    <source>
        <dbReference type="ARBA" id="ARBA00023121"/>
    </source>
</evidence>
<keyword evidence="7 9" id="KW-0496">Mitochondrion</keyword>
<dbReference type="Pfam" id="PF26544">
    <property type="entry name" value="Mdm12"/>
    <property type="match status" value="2"/>
</dbReference>
<evidence type="ECO:0000259" key="11">
    <source>
        <dbReference type="PROSITE" id="PS51847"/>
    </source>
</evidence>
<keyword evidence="6" id="KW-0446">Lipid-binding</keyword>
<dbReference type="PROSITE" id="PS51847">
    <property type="entry name" value="SMP"/>
    <property type="match status" value="1"/>
</dbReference>
<feature type="compositionally biased region" description="Low complexity" evidence="10">
    <location>
        <begin position="245"/>
        <end position="260"/>
    </location>
</feature>
<evidence type="ECO:0000256" key="4">
    <source>
        <dbReference type="ARBA" id="ARBA00022824"/>
    </source>
</evidence>
<dbReference type="CDD" id="cd21672">
    <property type="entry name" value="SMP_Mdm12"/>
    <property type="match status" value="1"/>
</dbReference>
<proteinExistence type="inferred from homology"/>
<feature type="compositionally biased region" description="Low complexity" evidence="10">
    <location>
        <begin position="78"/>
        <end position="96"/>
    </location>
</feature>
<protein>
    <recommendedName>
        <fullName evidence="9">Mitochondrial distribution and morphology protein 12</fullName>
    </recommendedName>
    <alternativeName>
        <fullName evidence="9">Mitochondrial inheritance component MDM12</fullName>
    </alternativeName>
</protein>
<dbReference type="GO" id="GO:1990456">
    <property type="term" value="P:mitochondrion-endoplasmic reticulum membrane tethering"/>
    <property type="evidence" value="ECO:0007669"/>
    <property type="project" value="TreeGrafter"/>
</dbReference>
<evidence type="ECO:0000256" key="5">
    <source>
        <dbReference type="ARBA" id="ARBA00023055"/>
    </source>
</evidence>
<dbReference type="InterPro" id="IPR031468">
    <property type="entry name" value="SMP_LBD"/>
</dbReference>
<comment type="function">
    <text evidence="9">Component of the ERMES/MDM complex, which serves as a molecular tether to connect the endoplasmic reticulum (ER) and mitochondria. Components of this complex are involved in the control of mitochondrial shape and protein biogenesis, and function in nonvesicular lipid trafficking between the ER and mitochondria. MDM12 is required for the interaction of the ER-resident membrane protein MMM1 and the outer mitochondrial membrane-resident beta-barrel protein MDM10. The MDM12-MMM1 subcomplex functions in the major beta-barrel assembly pathway that is responsible for biogenesis of all mitochondrial outer membrane beta-barrel proteins, and acts in a late step after the SAM complex. The MDM10-MDM12-MMM1 subcomplex further acts in the TOM40-specific pathway after the action of the MDM12-MMM1 complex. Essential for establishing and maintaining the structure of mitochondria and maintenance of mtDNA nucleoids.</text>
</comment>
<dbReference type="InterPro" id="IPR027532">
    <property type="entry name" value="Mdm12"/>
</dbReference>
<keyword evidence="4 9" id="KW-0256">Endoplasmic reticulum</keyword>